<evidence type="ECO:0000313" key="2">
    <source>
        <dbReference type="Proteomes" id="UP000499080"/>
    </source>
</evidence>
<sequence length="92" mass="10779">MGLCSRRPTRVPLITKRHRQLHLELAREHRDWTMDEWKRMNPDFSFITSMVMSGYAVCQANSCFPLVQQVIHRLVVAVLCFGGRSHGRLWDP</sequence>
<name>A0A4Y2N8R9_ARAVE</name>
<keyword evidence="2" id="KW-1185">Reference proteome</keyword>
<evidence type="ECO:0000313" key="1">
    <source>
        <dbReference type="EMBL" id="GBN34527.1"/>
    </source>
</evidence>
<dbReference type="Proteomes" id="UP000499080">
    <property type="component" value="Unassembled WGS sequence"/>
</dbReference>
<proteinExistence type="predicted"/>
<evidence type="ECO:0008006" key="3">
    <source>
        <dbReference type="Google" id="ProtNLM"/>
    </source>
</evidence>
<organism evidence="1 2">
    <name type="scientific">Araneus ventricosus</name>
    <name type="common">Orbweaver spider</name>
    <name type="synonym">Epeira ventricosa</name>
    <dbReference type="NCBI Taxonomy" id="182803"/>
    <lineage>
        <taxon>Eukaryota</taxon>
        <taxon>Metazoa</taxon>
        <taxon>Ecdysozoa</taxon>
        <taxon>Arthropoda</taxon>
        <taxon>Chelicerata</taxon>
        <taxon>Arachnida</taxon>
        <taxon>Araneae</taxon>
        <taxon>Araneomorphae</taxon>
        <taxon>Entelegynae</taxon>
        <taxon>Araneoidea</taxon>
        <taxon>Araneidae</taxon>
        <taxon>Araneus</taxon>
    </lineage>
</organism>
<dbReference type="AlphaFoldDB" id="A0A4Y2N8R9"/>
<reference evidence="1 2" key="1">
    <citation type="journal article" date="2019" name="Sci. Rep.">
        <title>Orb-weaving spider Araneus ventricosus genome elucidates the spidroin gene catalogue.</title>
        <authorList>
            <person name="Kono N."/>
            <person name="Nakamura H."/>
            <person name="Ohtoshi R."/>
            <person name="Moran D.A.P."/>
            <person name="Shinohara A."/>
            <person name="Yoshida Y."/>
            <person name="Fujiwara M."/>
            <person name="Mori M."/>
            <person name="Tomita M."/>
            <person name="Arakawa K."/>
        </authorList>
    </citation>
    <scope>NUCLEOTIDE SEQUENCE [LARGE SCALE GENOMIC DNA]</scope>
</reference>
<accession>A0A4Y2N8R9</accession>
<protein>
    <recommendedName>
        <fullName evidence="3">Transposase Tc1-like domain-containing protein</fullName>
    </recommendedName>
</protein>
<comment type="caution">
    <text evidence="1">The sequence shown here is derived from an EMBL/GenBank/DDBJ whole genome shotgun (WGS) entry which is preliminary data.</text>
</comment>
<gene>
    <name evidence="1" type="ORF">AVEN_4915_1</name>
</gene>
<dbReference type="EMBL" id="BGPR01008555">
    <property type="protein sequence ID" value="GBN34527.1"/>
    <property type="molecule type" value="Genomic_DNA"/>
</dbReference>